<evidence type="ECO:0000259" key="2">
    <source>
        <dbReference type="Pfam" id="PF03372"/>
    </source>
</evidence>
<name>D8TNE0_VOLCA</name>
<dbReference type="OrthoDB" id="2866996at2759"/>
<dbReference type="SUPFAM" id="SSF56219">
    <property type="entry name" value="DNase I-like"/>
    <property type="match status" value="1"/>
</dbReference>
<proteinExistence type="predicted"/>
<dbReference type="KEGG" id="vcn:VOLCADRAFT_88142"/>
<evidence type="ECO:0000313" key="4">
    <source>
        <dbReference type="Proteomes" id="UP000001058"/>
    </source>
</evidence>
<evidence type="ECO:0000313" key="3">
    <source>
        <dbReference type="EMBL" id="EFJ50976.1"/>
    </source>
</evidence>
<feature type="region of interest" description="Disordered" evidence="1">
    <location>
        <begin position="353"/>
        <end position="378"/>
    </location>
</feature>
<dbReference type="eggNOG" id="KOG0620">
    <property type="taxonomic scope" value="Eukaryota"/>
</dbReference>
<sequence>MPSLAVMAAAGKTSAPQHSISVMTYNILAQKYAQSGWHNYCRSRYLNWKYRKALLLQELETYDSDIICLQASDDVSALWLSSTVSFPPEVEVDVFSRELQPRLAERGYRGHYLARAYGENVQGPLEGVALFYRTSVFELLQQRSFTFSSADTNPPAPLLPPGLSSSDGEEDVEATPATADAIAADTAPATSATGSTAAATVAADSEADSDLEVWAATADGGVAAVRARAVEELGAIMALLKHRRTKRRVLAAVTHLFWNPAYPDVKAFQAAVLCGEMAAFLRQHAGGSGGGTVSGGHDGVSPGPAGPSDDVSVVLAGDFNSLCRKRVPDVFDPKIPRGRDGLVSGVYTLLTRGSLSPHHPDHPASRRRPGETSNPDFRGVELTTAGFKLASAYCLANGRDPPLTTRTATFAGCLDYIFVSPQHFDVTETLGMPYDMPYGAVRDPLSDVAFPPIPNEVFPSDHVSLVAMLRFKS</sequence>
<dbReference type="Proteomes" id="UP000001058">
    <property type="component" value="Unassembled WGS sequence"/>
</dbReference>
<feature type="region of interest" description="Disordered" evidence="1">
    <location>
        <begin position="148"/>
        <end position="175"/>
    </location>
</feature>
<dbReference type="GO" id="GO:0000175">
    <property type="term" value="F:3'-5'-RNA exonuclease activity"/>
    <property type="evidence" value="ECO:0007669"/>
    <property type="project" value="TreeGrafter"/>
</dbReference>
<dbReference type="FunCoup" id="D8TNE0">
    <property type="interactions" value="191"/>
</dbReference>
<dbReference type="InParanoid" id="D8TNE0"/>
<feature type="region of interest" description="Disordered" evidence="1">
    <location>
        <begin position="288"/>
        <end position="307"/>
    </location>
</feature>
<feature type="compositionally biased region" description="Basic and acidic residues" evidence="1">
    <location>
        <begin position="358"/>
        <end position="370"/>
    </location>
</feature>
<dbReference type="PANTHER" id="PTHR12121:SF100">
    <property type="entry name" value="POLY(A)-SPECIFIC RIBONUCLEASE"/>
    <property type="match status" value="1"/>
</dbReference>
<dbReference type="EMBL" id="GL378329">
    <property type="protein sequence ID" value="EFJ50976.1"/>
    <property type="molecule type" value="Genomic_DNA"/>
</dbReference>
<dbReference type="AlphaFoldDB" id="D8TNE0"/>
<dbReference type="PANTHER" id="PTHR12121">
    <property type="entry name" value="CARBON CATABOLITE REPRESSOR PROTEIN 4"/>
    <property type="match status" value="1"/>
</dbReference>
<protein>
    <recommendedName>
        <fullName evidence="2">Endonuclease/exonuclease/phosphatase domain-containing protein</fullName>
    </recommendedName>
</protein>
<feature type="domain" description="Endonuclease/exonuclease/phosphatase" evidence="2">
    <location>
        <begin position="23"/>
        <end position="147"/>
    </location>
</feature>
<dbReference type="InterPro" id="IPR005135">
    <property type="entry name" value="Endo/exonuclease/phosphatase"/>
</dbReference>
<dbReference type="GeneID" id="9620874"/>
<dbReference type="InterPro" id="IPR050410">
    <property type="entry name" value="CCR4/nocturin_mRNA_transcr"/>
</dbReference>
<gene>
    <name evidence="3" type="ORF">VOLCADRAFT_88142</name>
</gene>
<feature type="compositionally biased region" description="Gly residues" evidence="1">
    <location>
        <begin position="288"/>
        <end position="298"/>
    </location>
</feature>
<evidence type="ECO:0000256" key="1">
    <source>
        <dbReference type="SAM" id="MobiDB-lite"/>
    </source>
</evidence>
<dbReference type="InterPro" id="IPR036691">
    <property type="entry name" value="Endo/exonu/phosph_ase_sf"/>
</dbReference>
<dbReference type="RefSeq" id="XP_002947988.1">
    <property type="nucleotide sequence ID" value="XM_002947942.1"/>
</dbReference>
<dbReference type="STRING" id="3068.D8TNE0"/>
<dbReference type="Pfam" id="PF03372">
    <property type="entry name" value="Exo_endo_phos"/>
    <property type="match status" value="1"/>
</dbReference>
<accession>D8TNE0</accession>
<dbReference type="Gene3D" id="3.60.10.10">
    <property type="entry name" value="Endonuclease/exonuclease/phosphatase"/>
    <property type="match status" value="1"/>
</dbReference>
<organism evidence="4">
    <name type="scientific">Volvox carteri f. nagariensis</name>
    <dbReference type="NCBI Taxonomy" id="3068"/>
    <lineage>
        <taxon>Eukaryota</taxon>
        <taxon>Viridiplantae</taxon>
        <taxon>Chlorophyta</taxon>
        <taxon>core chlorophytes</taxon>
        <taxon>Chlorophyceae</taxon>
        <taxon>CS clade</taxon>
        <taxon>Chlamydomonadales</taxon>
        <taxon>Volvocaceae</taxon>
        <taxon>Volvox</taxon>
    </lineage>
</organism>
<keyword evidence="4" id="KW-1185">Reference proteome</keyword>
<reference evidence="3 4" key="1">
    <citation type="journal article" date="2010" name="Science">
        <title>Genomic analysis of organismal complexity in the multicellular green alga Volvox carteri.</title>
        <authorList>
            <person name="Prochnik S.E."/>
            <person name="Umen J."/>
            <person name="Nedelcu A.M."/>
            <person name="Hallmann A."/>
            <person name="Miller S.M."/>
            <person name="Nishii I."/>
            <person name="Ferris P."/>
            <person name="Kuo A."/>
            <person name="Mitros T."/>
            <person name="Fritz-Laylin L.K."/>
            <person name="Hellsten U."/>
            <person name="Chapman J."/>
            <person name="Simakov O."/>
            <person name="Rensing S.A."/>
            <person name="Terry A."/>
            <person name="Pangilinan J."/>
            <person name="Kapitonov V."/>
            <person name="Jurka J."/>
            <person name="Salamov A."/>
            <person name="Shapiro H."/>
            <person name="Schmutz J."/>
            <person name="Grimwood J."/>
            <person name="Lindquist E."/>
            <person name="Lucas S."/>
            <person name="Grigoriev I.V."/>
            <person name="Schmitt R."/>
            <person name="Kirk D."/>
            <person name="Rokhsar D.S."/>
        </authorList>
    </citation>
    <scope>NUCLEOTIDE SEQUENCE [LARGE SCALE GENOMIC DNA]</scope>
    <source>
        <strain evidence="4">f. Nagariensis / Eve</strain>
    </source>
</reference>